<dbReference type="Proteomes" id="UP000657918">
    <property type="component" value="Chromosome 11"/>
</dbReference>
<comment type="caution">
    <text evidence="2">The sequence shown here is derived from an EMBL/GenBank/DDBJ whole genome shotgun (WGS) entry which is preliminary data.</text>
</comment>
<dbReference type="AlphaFoldDB" id="A0A835JMC0"/>
<evidence type="ECO:0000313" key="3">
    <source>
        <dbReference type="Proteomes" id="UP000657918"/>
    </source>
</evidence>
<organism evidence="2 3">
    <name type="scientific">Salix dunnii</name>
    <dbReference type="NCBI Taxonomy" id="1413687"/>
    <lineage>
        <taxon>Eukaryota</taxon>
        <taxon>Viridiplantae</taxon>
        <taxon>Streptophyta</taxon>
        <taxon>Embryophyta</taxon>
        <taxon>Tracheophyta</taxon>
        <taxon>Spermatophyta</taxon>
        <taxon>Magnoliopsida</taxon>
        <taxon>eudicotyledons</taxon>
        <taxon>Gunneridae</taxon>
        <taxon>Pentapetalae</taxon>
        <taxon>rosids</taxon>
        <taxon>fabids</taxon>
        <taxon>Malpighiales</taxon>
        <taxon>Salicaceae</taxon>
        <taxon>Saliceae</taxon>
        <taxon>Salix</taxon>
    </lineage>
</organism>
<evidence type="ECO:0000313" key="2">
    <source>
        <dbReference type="EMBL" id="KAF9672372.1"/>
    </source>
</evidence>
<proteinExistence type="predicted"/>
<gene>
    <name evidence="2" type="ORF">SADUNF_Sadunf11G0034800</name>
</gene>
<protein>
    <submittedName>
        <fullName evidence="2">Uncharacterized protein</fullName>
    </submittedName>
</protein>
<keyword evidence="3" id="KW-1185">Reference proteome</keyword>
<dbReference type="EMBL" id="JADGMS010000011">
    <property type="protein sequence ID" value="KAF9672372.1"/>
    <property type="molecule type" value="Genomic_DNA"/>
</dbReference>
<feature type="compositionally biased region" description="Basic and acidic residues" evidence="1">
    <location>
        <begin position="153"/>
        <end position="172"/>
    </location>
</feature>
<accession>A0A835JMC0</accession>
<reference evidence="2 3" key="1">
    <citation type="submission" date="2020-10" db="EMBL/GenBank/DDBJ databases">
        <title>Plant Genome Project.</title>
        <authorList>
            <person name="Zhang R.-G."/>
        </authorList>
    </citation>
    <scope>NUCLEOTIDE SEQUENCE [LARGE SCALE GENOMIC DNA]</scope>
    <source>
        <strain evidence="2">FAFU-HL-1</strain>
        <tissue evidence="2">Leaf</tissue>
    </source>
</reference>
<feature type="region of interest" description="Disordered" evidence="1">
    <location>
        <begin position="139"/>
        <end position="181"/>
    </location>
</feature>
<sequence length="217" mass="24280">MLSGRKTRENKQKNRILVPSIYPSMSVHTKLKSLQLSFHQKRMATHQKNKISIDVSAEHSSESLSFSTLLSAKDLESKSPHTNSVNKDREHDQGLLSCTAPVLASRGSNNNHPSDISISNTKLQLQSFLYQSEQTEVTRNLSSKKATHGNYKRSCDKSNEGSDKPTRKERNQAKKGRAASSSSFFQEIFQSFVSPCRECHAHKPTVKNMPAKPIKLG</sequence>
<name>A0A835JMC0_9ROSI</name>
<evidence type="ECO:0000256" key="1">
    <source>
        <dbReference type="SAM" id="MobiDB-lite"/>
    </source>
</evidence>